<dbReference type="InterPro" id="IPR018929">
    <property type="entry name" value="DUF2510"/>
</dbReference>
<evidence type="ECO:0000259" key="2">
    <source>
        <dbReference type="Pfam" id="PF10708"/>
    </source>
</evidence>
<dbReference type="OrthoDB" id="5065474at2"/>
<evidence type="ECO:0000313" key="4">
    <source>
        <dbReference type="Proteomes" id="UP000215896"/>
    </source>
</evidence>
<feature type="domain" description="DUF2510" evidence="2">
    <location>
        <begin position="4"/>
        <end position="37"/>
    </location>
</feature>
<comment type="caution">
    <text evidence="3">The sequence shown here is derived from an EMBL/GenBank/DDBJ whole genome shotgun (WGS) entry which is preliminary data.</text>
</comment>
<dbReference type="AlphaFoldDB" id="A0A255GB20"/>
<dbReference type="Pfam" id="PF10708">
    <property type="entry name" value="DUF2510"/>
    <property type="match status" value="1"/>
</dbReference>
<accession>A0A255GB20</accession>
<protein>
    <recommendedName>
        <fullName evidence="2">DUF2510 domain-containing protein</fullName>
    </recommendedName>
</protein>
<evidence type="ECO:0000313" key="3">
    <source>
        <dbReference type="EMBL" id="OYO12662.1"/>
    </source>
</evidence>
<feature type="transmembrane region" description="Helical" evidence="1">
    <location>
        <begin position="42"/>
        <end position="62"/>
    </location>
</feature>
<proteinExistence type="predicted"/>
<gene>
    <name evidence="3" type="ORF">CGZ94_12160</name>
</gene>
<keyword evidence="1" id="KW-0812">Transmembrane</keyword>
<evidence type="ECO:0000256" key="1">
    <source>
        <dbReference type="SAM" id="Phobius"/>
    </source>
</evidence>
<keyword evidence="1" id="KW-0472">Membrane</keyword>
<dbReference type="RefSeq" id="WP_094405794.1">
    <property type="nucleotide sequence ID" value="NZ_NMVO01000014.1"/>
</dbReference>
<organism evidence="3 4">
    <name type="scientific">Enemella evansiae</name>
    <dbReference type="NCBI Taxonomy" id="2016499"/>
    <lineage>
        <taxon>Bacteria</taxon>
        <taxon>Bacillati</taxon>
        <taxon>Actinomycetota</taxon>
        <taxon>Actinomycetes</taxon>
        <taxon>Propionibacteriales</taxon>
        <taxon>Propionibacteriaceae</taxon>
        <taxon>Enemella</taxon>
    </lineage>
</organism>
<sequence length="254" mass="26151">MAAPGWYPDPAGNSGLQRLWDGEGWTTQVRPVGTPRPRRGRLLVGAAAVVVFTVAGVSGIVLSREAPFTEAAGGGAPKAQPVGLIEAPAYCTDGEPTHRATYPENGWLHGGGLTTRTPGAWRPGEVSRVPFASDVVVGETTEATIVVAALRLDDVFESPEEAVPAVETCLRARNPLTSGMLTPAGKAYPTQVAGARAAQRRDYELTGSTPGRVSIIVVDAGQPESLGLLVTVATGAPDGAQAAAVAIDQLRAGQ</sequence>
<keyword evidence="4" id="KW-1185">Reference proteome</keyword>
<dbReference type="Proteomes" id="UP000215896">
    <property type="component" value="Unassembled WGS sequence"/>
</dbReference>
<dbReference type="EMBL" id="NMVO01000014">
    <property type="protein sequence ID" value="OYO12662.1"/>
    <property type="molecule type" value="Genomic_DNA"/>
</dbReference>
<reference evidence="3 4" key="1">
    <citation type="submission" date="2017-07" db="EMBL/GenBank/DDBJ databases">
        <title>Draft whole genome sequences of clinical Proprionibacteriaceae strains.</title>
        <authorList>
            <person name="Bernier A.-M."/>
            <person name="Bernard K."/>
            <person name="Domingo M.-C."/>
        </authorList>
    </citation>
    <scope>NUCLEOTIDE SEQUENCE [LARGE SCALE GENOMIC DNA]</scope>
    <source>
        <strain evidence="3 4">NML 030167</strain>
    </source>
</reference>
<name>A0A255GB20_9ACTN</name>
<keyword evidence="1" id="KW-1133">Transmembrane helix</keyword>